<organism evidence="1 2">
    <name type="scientific">Ruegeria spongiae</name>
    <dbReference type="NCBI Taxonomy" id="2942209"/>
    <lineage>
        <taxon>Bacteria</taxon>
        <taxon>Pseudomonadati</taxon>
        <taxon>Pseudomonadota</taxon>
        <taxon>Alphaproteobacteria</taxon>
        <taxon>Rhodobacterales</taxon>
        <taxon>Roseobacteraceae</taxon>
        <taxon>Ruegeria</taxon>
    </lineage>
</organism>
<dbReference type="RefSeq" id="WP_249706168.1">
    <property type="nucleotide sequence ID" value="NZ_JAMFMB010000001.1"/>
</dbReference>
<dbReference type="Proteomes" id="UP001203880">
    <property type="component" value="Unassembled WGS sequence"/>
</dbReference>
<sequence length="83" mass="9248">MSSTLETLAAKLAEDTVNIMDETGEDRLFVEIGTVLGAASQTLEEAFLTEVRVRLAEQKARQFLNKRIVQLRAKKKAETPQAQ</sequence>
<comment type="caution">
    <text evidence="1">The sequence shown here is derived from an EMBL/GenBank/DDBJ whole genome shotgun (WGS) entry which is preliminary data.</text>
</comment>
<accession>A0ABT0PX32</accession>
<evidence type="ECO:0008006" key="3">
    <source>
        <dbReference type="Google" id="ProtNLM"/>
    </source>
</evidence>
<reference evidence="1" key="1">
    <citation type="submission" date="2022-05" db="EMBL/GenBank/DDBJ databases">
        <authorList>
            <person name="Park J.-S."/>
        </authorList>
    </citation>
    <scope>NUCLEOTIDE SEQUENCE</scope>
    <source>
        <strain evidence="1">2012CJ41-6</strain>
    </source>
</reference>
<proteinExistence type="predicted"/>
<protein>
    <recommendedName>
        <fullName evidence="3">Membrane fusogenic activity</fullName>
    </recommendedName>
</protein>
<dbReference type="EMBL" id="JAMFMB010000001">
    <property type="protein sequence ID" value="MCL6282155.1"/>
    <property type="molecule type" value="Genomic_DNA"/>
</dbReference>
<name>A0ABT0PX32_9RHOB</name>
<gene>
    <name evidence="1" type="ORF">M3P21_01315</name>
</gene>
<evidence type="ECO:0000313" key="2">
    <source>
        <dbReference type="Proteomes" id="UP001203880"/>
    </source>
</evidence>
<keyword evidence="2" id="KW-1185">Reference proteome</keyword>
<evidence type="ECO:0000313" key="1">
    <source>
        <dbReference type="EMBL" id="MCL6282155.1"/>
    </source>
</evidence>